<dbReference type="PANTHER" id="PTHR43806:SF11">
    <property type="entry name" value="CEREVISIN-RELATED"/>
    <property type="match status" value="1"/>
</dbReference>
<accession>A0A2W5TCM9</accession>
<proteinExistence type="inferred from homology"/>
<dbReference type="PROSITE" id="PS00137">
    <property type="entry name" value="SUBTILASE_HIS"/>
    <property type="match status" value="1"/>
</dbReference>
<dbReference type="InterPro" id="IPR023827">
    <property type="entry name" value="Peptidase_S8_Asp-AS"/>
</dbReference>
<organism evidence="9 10">
    <name type="scientific">Archangium gephyra</name>
    <dbReference type="NCBI Taxonomy" id="48"/>
    <lineage>
        <taxon>Bacteria</taxon>
        <taxon>Pseudomonadati</taxon>
        <taxon>Myxococcota</taxon>
        <taxon>Myxococcia</taxon>
        <taxon>Myxococcales</taxon>
        <taxon>Cystobacterineae</taxon>
        <taxon>Archangiaceae</taxon>
        <taxon>Archangium</taxon>
    </lineage>
</organism>
<keyword evidence="3 5" id="KW-0378">Hydrolase</keyword>
<evidence type="ECO:0000256" key="2">
    <source>
        <dbReference type="ARBA" id="ARBA00022670"/>
    </source>
</evidence>
<evidence type="ECO:0000259" key="8">
    <source>
        <dbReference type="Pfam" id="PF00082"/>
    </source>
</evidence>
<feature type="active site" description="Charge relay system" evidence="5">
    <location>
        <position position="514"/>
    </location>
</feature>
<dbReference type="PROSITE" id="PS00138">
    <property type="entry name" value="SUBTILASE_SER"/>
    <property type="match status" value="1"/>
</dbReference>
<name>A0A2W5TCM9_9BACT</name>
<evidence type="ECO:0000256" key="4">
    <source>
        <dbReference type="ARBA" id="ARBA00022825"/>
    </source>
</evidence>
<keyword evidence="4 5" id="KW-0720">Serine protease</keyword>
<evidence type="ECO:0000313" key="10">
    <source>
        <dbReference type="Proteomes" id="UP000249061"/>
    </source>
</evidence>
<dbReference type="CDD" id="cd07496">
    <property type="entry name" value="Peptidases_S8_13"/>
    <property type="match status" value="1"/>
</dbReference>
<evidence type="ECO:0000256" key="3">
    <source>
        <dbReference type="ARBA" id="ARBA00022801"/>
    </source>
</evidence>
<dbReference type="AlphaFoldDB" id="A0A2W5TCM9"/>
<gene>
    <name evidence="9" type="ORF">DI536_13425</name>
</gene>
<dbReference type="PROSITE" id="PS51892">
    <property type="entry name" value="SUBTILASE"/>
    <property type="match status" value="1"/>
</dbReference>
<feature type="active site" description="Charge relay system" evidence="5">
    <location>
        <position position="332"/>
    </location>
</feature>
<evidence type="ECO:0000313" key="9">
    <source>
        <dbReference type="EMBL" id="PZR13280.1"/>
    </source>
</evidence>
<feature type="active site" description="Charge relay system" evidence="5">
    <location>
        <position position="281"/>
    </location>
</feature>
<dbReference type="InterPro" id="IPR022398">
    <property type="entry name" value="Peptidase_S8_His-AS"/>
</dbReference>
<evidence type="ECO:0000256" key="6">
    <source>
        <dbReference type="RuleBase" id="RU003355"/>
    </source>
</evidence>
<keyword evidence="2 5" id="KW-0645">Protease</keyword>
<dbReference type="GO" id="GO:0006508">
    <property type="term" value="P:proteolysis"/>
    <property type="evidence" value="ECO:0007669"/>
    <property type="project" value="UniProtKB-KW"/>
</dbReference>
<reference evidence="9 10" key="1">
    <citation type="submission" date="2017-08" db="EMBL/GenBank/DDBJ databases">
        <title>Infants hospitalized years apart are colonized by the same room-sourced microbial strains.</title>
        <authorList>
            <person name="Brooks B."/>
            <person name="Olm M.R."/>
            <person name="Firek B.A."/>
            <person name="Baker R."/>
            <person name="Thomas B.C."/>
            <person name="Morowitz M.J."/>
            <person name="Banfield J.F."/>
        </authorList>
    </citation>
    <scope>NUCLEOTIDE SEQUENCE [LARGE SCALE GENOMIC DNA]</scope>
    <source>
        <strain evidence="9">S2_003_000_R2_14</strain>
    </source>
</reference>
<dbReference type="GO" id="GO:0004252">
    <property type="term" value="F:serine-type endopeptidase activity"/>
    <property type="evidence" value="ECO:0007669"/>
    <property type="project" value="UniProtKB-UniRule"/>
</dbReference>
<dbReference type="PROSITE" id="PS00136">
    <property type="entry name" value="SUBTILASE_ASP"/>
    <property type="match status" value="1"/>
</dbReference>
<evidence type="ECO:0000256" key="7">
    <source>
        <dbReference type="SAM" id="MobiDB-lite"/>
    </source>
</evidence>
<comment type="caution">
    <text evidence="9">The sequence shown here is derived from an EMBL/GenBank/DDBJ whole genome shotgun (WGS) entry which is preliminary data.</text>
</comment>
<dbReference type="InterPro" id="IPR036852">
    <property type="entry name" value="Peptidase_S8/S53_dom_sf"/>
</dbReference>
<sequence length="889" mass="90646">MPATSLMPRMDPASGTERHDAMRAPSCPATGVTATNRAASALTSLLAETHFPRMRKLLVLCAAVAGVGCSDFFEDPPDGGGNPDLNARLEGNVTVFQGAGQSARAANPAAIALAKKVLSTKHALAPAAVRTAELAKKPEPRRLGPIQVGALRGVGLPSTIRPGEVIVRFDAALDDKAAVSALQLDGFRVRHGGFASPYLHLALVTRADGTALTEAETVALTDTFGKKKGVRFAELNRMRHALAVPNDSLYPAMWHLPPINLPAAWDIEKGNTTQVTVAVVDTGIVSHPDLNARVINGYDMVSDTANAGDGNGRDADPTDVGGDLPQNQSSWHGTHCAGTIGANTDNGSGVAGVNWNARILPVRVLGKQGGSDFDIIAGVNWAAGLTVPGVPTNATPASVINMSLGGPGEATQAAQDVLDQVTARNVIVVVAAGNDDVEAATFNPCNQQNVICVGATRLNGKRASYSNYGNRIDLMAPGGEVSEDLNGDGYADGVLSTLKGDDGQPSYAFENGTSMAAPHIAGVVSLMKARNPNLTFTQARQFLVETASTASRCSEGCGAGLVNVQAALLRVTGAAQPTGPAKLSVNTSGLFFTPASTQQEVSISNVGGAALNVTLTPGGAEASRVTVMGGNTRNLGPGETASVSVSANLQGLDAASTASAVLNVTSNGGSGTVAVKLRNANAGGADVAVAAIYEDSNGEWQVHEAIAAKASNGFSFSLPVAPGKYFLFGVQDANNNGDYDDGEPVGFYPNNDNPKELTLERNGVLRGMNFAVSPPGNVTGDESSFIGTSCTEDNGCGGNGAYCVETFPGGYCAALCDTTPCPIGATCIAGQTASVCLAACSGPRAGRSSCRSGYVCEDDGSGGGVCIPGCTTNADCSPQSCNTGTGYCE</sequence>
<dbReference type="InterPro" id="IPR023828">
    <property type="entry name" value="Peptidase_S8_Ser-AS"/>
</dbReference>
<protein>
    <submittedName>
        <fullName evidence="9">Peptidase S8</fullName>
    </submittedName>
</protein>
<dbReference type="PANTHER" id="PTHR43806">
    <property type="entry name" value="PEPTIDASE S8"/>
    <property type="match status" value="1"/>
</dbReference>
<comment type="similarity">
    <text evidence="1 5 6">Belongs to the peptidase S8 family.</text>
</comment>
<dbReference type="Pfam" id="PF00082">
    <property type="entry name" value="Peptidase_S8"/>
    <property type="match status" value="1"/>
</dbReference>
<dbReference type="InterPro" id="IPR015500">
    <property type="entry name" value="Peptidase_S8_subtilisin-rel"/>
</dbReference>
<dbReference type="PRINTS" id="PR00723">
    <property type="entry name" value="SUBTILISIN"/>
</dbReference>
<feature type="domain" description="Peptidase S8/S53" evidence="8">
    <location>
        <begin position="274"/>
        <end position="560"/>
    </location>
</feature>
<dbReference type="Gene3D" id="3.40.50.200">
    <property type="entry name" value="Peptidase S8/S53 domain"/>
    <property type="match status" value="1"/>
</dbReference>
<dbReference type="SUPFAM" id="SSF52743">
    <property type="entry name" value="Subtilisin-like"/>
    <property type="match status" value="1"/>
</dbReference>
<evidence type="ECO:0000256" key="5">
    <source>
        <dbReference type="PROSITE-ProRule" id="PRU01240"/>
    </source>
</evidence>
<feature type="region of interest" description="Disordered" evidence="7">
    <location>
        <begin position="1"/>
        <end position="28"/>
    </location>
</feature>
<dbReference type="Proteomes" id="UP000249061">
    <property type="component" value="Unassembled WGS sequence"/>
</dbReference>
<dbReference type="InterPro" id="IPR034176">
    <property type="entry name" value="Peptidases_S8_13"/>
</dbReference>
<dbReference type="EMBL" id="QFQP01000010">
    <property type="protein sequence ID" value="PZR13280.1"/>
    <property type="molecule type" value="Genomic_DNA"/>
</dbReference>
<dbReference type="InterPro" id="IPR000209">
    <property type="entry name" value="Peptidase_S8/S53_dom"/>
</dbReference>
<dbReference type="InterPro" id="IPR050131">
    <property type="entry name" value="Peptidase_S8_subtilisin-like"/>
</dbReference>
<evidence type="ECO:0000256" key="1">
    <source>
        <dbReference type="ARBA" id="ARBA00011073"/>
    </source>
</evidence>